<keyword evidence="4" id="KW-1185">Reference proteome</keyword>
<dbReference type="Gene3D" id="3.40.30.10">
    <property type="entry name" value="Glutaredoxin"/>
    <property type="match status" value="1"/>
</dbReference>
<evidence type="ECO:0000256" key="1">
    <source>
        <dbReference type="ARBA" id="ARBA00007198"/>
    </source>
</evidence>
<dbReference type="AlphaFoldDB" id="A0A9X1HMN7"/>
<evidence type="ECO:0000313" key="4">
    <source>
        <dbReference type="Proteomes" id="UP001139409"/>
    </source>
</evidence>
<gene>
    <name evidence="3" type="ORF">LDX50_02135</name>
</gene>
<accession>A0A9X1HMN7</accession>
<dbReference type="PROSITE" id="PS51353">
    <property type="entry name" value="ARSC"/>
    <property type="match status" value="1"/>
</dbReference>
<dbReference type="InterPro" id="IPR006660">
    <property type="entry name" value="Arsenate_reductase-like"/>
</dbReference>
<name>A0A9X1HMN7_9BACT</name>
<dbReference type="EMBL" id="JAIXNE010000001">
    <property type="protein sequence ID" value="MCA6073643.1"/>
    <property type="molecule type" value="Genomic_DNA"/>
</dbReference>
<comment type="similarity">
    <text evidence="1 2">Belongs to the ArsC family.</text>
</comment>
<organism evidence="3 4">
    <name type="scientific">Fulvivirga sedimenti</name>
    <dbReference type="NCBI Taxonomy" id="2879465"/>
    <lineage>
        <taxon>Bacteria</taxon>
        <taxon>Pseudomonadati</taxon>
        <taxon>Bacteroidota</taxon>
        <taxon>Cytophagia</taxon>
        <taxon>Cytophagales</taxon>
        <taxon>Fulvivirgaceae</taxon>
        <taxon>Fulvivirga</taxon>
    </lineage>
</organism>
<dbReference type="SUPFAM" id="SSF52833">
    <property type="entry name" value="Thioredoxin-like"/>
    <property type="match status" value="1"/>
</dbReference>
<comment type="caution">
    <text evidence="3">The sequence shown here is derived from an EMBL/GenBank/DDBJ whole genome shotgun (WGS) entry which is preliminary data.</text>
</comment>
<evidence type="ECO:0000313" key="3">
    <source>
        <dbReference type="EMBL" id="MCA6073643.1"/>
    </source>
</evidence>
<evidence type="ECO:0000256" key="2">
    <source>
        <dbReference type="PROSITE-ProRule" id="PRU01282"/>
    </source>
</evidence>
<reference evidence="3" key="1">
    <citation type="submission" date="2021-09" db="EMBL/GenBank/DDBJ databases">
        <title>Fulvivirga sp. isolated from coastal sediment.</title>
        <authorList>
            <person name="Yu H."/>
        </authorList>
    </citation>
    <scope>NUCLEOTIDE SEQUENCE</scope>
    <source>
        <strain evidence="3">1062</strain>
    </source>
</reference>
<sequence length="138" mass="15730">MTKGEQEMRLYYNSEKKKDREVLGYAQSLKKIVVNERDISKSNLTERQLKELADTIGEPVEEMMDRNDSLYMDKIANGSFTEEDLLMLMSQNPSLIDTPIAVVTDFAYPVASPFELIPKDLSIEGVKSRRANVFESSN</sequence>
<proteinExistence type="inferred from homology"/>
<dbReference type="InterPro" id="IPR036249">
    <property type="entry name" value="Thioredoxin-like_sf"/>
</dbReference>
<protein>
    <submittedName>
        <fullName evidence="3">Uncharacterized protein</fullName>
    </submittedName>
</protein>
<dbReference type="Proteomes" id="UP001139409">
    <property type="component" value="Unassembled WGS sequence"/>
</dbReference>
<dbReference type="RefSeq" id="WP_225696754.1">
    <property type="nucleotide sequence ID" value="NZ_JAIXNE010000001.1"/>
</dbReference>